<evidence type="ECO:0000313" key="2">
    <source>
        <dbReference type="EMBL" id="CAF4352107.1"/>
    </source>
</evidence>
<proteinExistence type="predicted"/>
<comment type="caution">
    <text evidence="1">The sequence shown here is derived from an EMBL/GenBank/DDBJ whole genome shotgun (WGS) entry which is preliminary data.</text>
</comment>
<evidence type="ECO:0000313" key="3">
    <source>
        <dbReference type="Proteomes" id="UP000663829"/>
    </source>
</evidence>
<gene>
    <name evidence="1" type="ORF">GPM918_LOCUS36145</name>
    <name evidence="2" type="ORF">SRO942_LOCUS36875</name>
</gene>
<dbReference type="Proteomes" id="UP000663829">
    <property type="component" value="Unassembled WGS sequence"/>
</dbReference>
<reference evidence="1" key="1">
    <citation type="submission" date="2021-02" db="EMBL/GenBank/DDBJ databases">
        <authorList>
            <person name="Nowell W R."/>
        </authorList>
    </citation>
    <scope>NUCLEOTIDE SEQUENCE</scope>
</reference>
<name>A0A815SD35_9BILA</name>
<dbReference type="AlphaFoldDB" id="A0A815SD35"/>
<accession>A0A815SD35</accession>
<protein>
    <submittedName>
        <fullName evidence="1">Uncharacterized protein</fullName>
    </submittedName>
</protein>
<keyword evidence="3" id="KW-1185">Reference proteome</keyword>
<dbReference type="Proteomes" id="UP000681722">
    <property type="component" value="Unassembled WGS sequence"/>
</dbReference>
<sequence length="132" mass="15157">MIYKTFIQQALGQSWQQAIKYVPVDKLYDIANELWTDKSGFDLLLKQTIKKTIDKAVPICLCSALDKSISYIDKWREKIAIRRNCLNIDEKPLLEELQHLTWGNSFRTSLIAQGNSVQKVSTNSIILSLNLI</sequence>
<dbReference type="EMBL" id="CAJOBC010087075">
    <property type="protein sequence ID" value="CAF4352107.1"/>
    <property type="molecule type" value="Genomic_DNA"/>
</dbReference>
<dbReference type="EMBL" id="CAJNOQ010021584">
    <property type="protein sequence ID" value="CAF1488589.1"/>
    <property type="molecule type" value="Genomic_DNA"/>
</dbReference>
<organism evidence="1 3">
    <name type="scientific">Didymodactylos carnosus</name>
    <dbReference type="NCBI Taxonomy" id="1234261"/>
    <lineage>
        <taxon>Eukaryota</taxon>
        <taxon>Metazoa</taxon>
        <taxon>Spiralia</taxon>
        <taxon>Gnathifera</taxon>
        <taxon>Rotifera</taxon>
        <taxon>Eurotatoria</taxon>
        <taxon>Bdelloidea</taxon>
        <taxon>Philodinida</taxon>
        <taxon>Philodinidae</taxon>
        <taxon>Didymodactylos</taxon>
    </lineage>
</organism>
<evidence type="ECO:0000313" key="1">
    <source>
        <dbReference type="EMBL" id="CAF1488589.1"/>
    </source>
</evidence>